<keyword evidence="4 7" id="KW-0863">Zinc-finger</keyword>
<dbReference type="SUPFAM" id="SSF57667">
    <property type="entry name" value="beta-beta-alpha zinc fingers"/>
    <property type="match status" value="2"/>
</dbReference>
<dbReference type="InterPro" id="IPR036236">
    <property type="entry name" value="Znf_C2H2_sf"/>
</dbReference>
<dbReference type="AlphaFoldDB" id="A0A9N9MRD5"/>
<dbReference type="Proteomes" id="UP001152799">
    <property type="component" value="Chromosome 5"/>
</dbReference>
<feature type="domain" description="C2H2-type" evidence="9">
    <location>
        <begin position="356"/>
        <end position="383"/>
    </location>
</feature>
<proteinExistence type="predicted"/>
<feature type="region of interest" description="Disordered" evidence="8">
    <location>
        <begin position="443"/>
        <end position="474"/>
    </location>
</feature>
<dbReference type="EMBL" id="OU892281">
    <property type="protein sequence ID" value="CAG9768685.1"/>
    <property type="molecule type" value="Genomic_DNA"/>
</dbReference>
<gene>
    <name evidence="10" type="ORF">CEUTPL_LOCUS9210</name>
</gene>
<accession>A0A9N9MRD5</accession>
<feature type="domain" description="C2H2-type" evidence="9">
    <location>
        <begin position="384"/>
        <end position="411"/>
    </location>
</feature>
<evidence type="ECO:0000256" key="4">
    <source>
        <dbReference type="ARBA" id="ARBA00022771"/>
    </source>
</evidence>
<evidence type="ECO:0000313" key="11">
    <source>
        <dbReference type="Proteomes" id="UP001152799"/>
    </source>
</evidence>
<evidence type="ECO:0000256" key="2">
    <source>
        <dbReference type="ARBA" id="ARBA00022723"/>
    </source>
</evidence>
<evidence type="ECO:0000313" key="10">
    <source>
        <dbReference type="EMBL" id="CAG9768685.1"/>
    </source>
</evidence>
<keyword evidence="11" id="KW-1185">Reference proteome</keyword>
<dbReference type="GO" id="GO:0005634">
    <property type="term" value="C:nucleus"/>
    <property type="evidence" value="ECO:0007669"/>
    <property type="project" value="UniProtKB-SubCell"/>
</dbReference>
<evidence type="ECO:0000256" key="5">
    <source>
        <dbReference type="ARBA" id="ARBA00022833"/>
    </source>
</evidence>
<feature type="domain" description="C2H2-type" evidence="9">
    <location>
        <begin position="413"/>
        <end position="446"/>
    </location>
</feature>
<reference evidence="10" key="1">
    <citation type="submission" date="2022-01" db="EMBL/GenBank/DDBJ databases">
        <authorList>
            <person name="King R."/>
        </authorList>
    </citation>
    <scope>NUCLEOTIDE SEQUENCE</scope>
</reference>
<comment type="subcellular location">
    <subcellularLocation>
        <location evidence="1">Nucleus</location>
    </subcellularLocation>
</comment>
<dbReference type="OrthoDB" id="9998363at2759"/>
<keyword evidence="5" id="KW-0862">Zinc</keyword>
<dbReference type="InterPro" id="IPR013087">
    <property type="entry name" value="Znf_C2H2_type"/>
</dbReference>
<organism evidence="10 11">
    <name type="scientific">Ceutorhynchus assimilis</name>
    <name type="common">cabbage seed weevil</name>
    <dbReference type="NCBI Taxonomy" id="467358"/>
    <lineage>
        <taxon>Eukaryota</taxon>
        <taxon>Metazoa</taxon>
        <taxon>Ecdysozoa</taxon>
        <taxon>Arthropoda</taxon>
        <taxon>Hexapoda</taxon>
        <taxon>Insecta</taxon>
        <taxon>Pterygota</taxon>
        <taxon>Neoptera</taxon>
        <taxon>Endopterygota</taxon>
        <taxon>Coleoptera</taxon>
        <taxon>Polyphaga</taxon>
        <taxon>Cucujiformia</taxon>
        <taxon>Curculionidae</taxon>
        <taxon>Ceutorhynchinae</taxon>
        <taxon>Ceutorhynchus</taxon>
    </lineage>
</organism>
<evidence type="ECO:0000256" key="7">
    <source>
        <dbReference type="PROSITE-ProRule" id="PRU00042"/>
    </source>
</evidence>
<dbReference type="GO" id="GO:0000981">
    <property type="term" value="F:DNA-binding transcription factor activity, RNA polymerase II-specific"/>
    <property type="evidence" value="ECO:0007669"/>
    <property type="project" value="TreeGrafter"/>
</dbReference>
<dbReference type="PROSITE" id="PS50157">
    <property type="entry name" value="ZINC_FINGER_C2H2_2"/>
    <property type="match status" value="3"/>
</dbReference>
<dbReference type="GO" id="GO:0008270">
    <property type="term" value="F:zinc ion binding"/>
    <property type="evidence" value="ECO:0007669"/>
    <property type="project" value="UniProtKB-KW"/>
</dbReference>
<evidence type="ECO:0000256" key="3">
    <source>
        <dbReference type="ARBA" id="ARBA00022737"/>
    </source>
</evidence>
<name>A0A9N9MRD5_9CUCU</name>
<dbReference type="Pfam" id="PF00096">
    <property type="entry name" value="zf-C2H2"/>
    <property type="match status" value="3"/>
</dbReference>
<keyword evidence="2" id="KW-0479">Metal-binding</keyword>
<dbReference type="PROSITE" id="PS00028">
    <property type="entry name" value="ZINC_FINGER_C2H2_1"/>
    <property type="match status" value="3"/>
</dbReference>
<evidence type="ECO:0000256" key="8">
    <source>
        <dbReference type="SAM" id="MobiDB-lite"/>
    </source>
</evidence>
<dbReference type="SMART" id="SM00355">
    <property type="entry name" value="ZnF_C2H2"/>
    <property type="match status" value="4"/>
</dbReference>
<evidence type="ECO:0000259" key="9">
    <source>
        <dbReference type="PROSITE" id="PS50157"/>
    </source>
</evidence>
<dbReference type="FunFam" id="3.30.160.60:FF:000616">
    <property type="entry name" value="PR domain zinc finger protein 13"/>
    <property type="match status" value="1"/>
</dbReference>
<keyword evidence="6" id="KW-0539">Nucleus</keyword>
<protein>
    <recommendedName>
        <fullName evidence="9">C2H2-type domain-containing protein</fullName>
    </recommendedName>
</protein>
<sequence>MYMLSKSDPRASSSAYFPYQQLVPFATTTSTVTDQSDRSSIKNQEEVSSVGKVVAGGAIPQNATTADIEPKRLAGNIDNEMAPVKVTVTPFGCIDLDENSKSLWTQQTHWVRAIKLADDCHGYNVQLRFHPSFRLFPSNLRAYNNQLPKIILQAIRPIEAGEELQMWFSEDVLATLQIAFLGLSNIRGENKYICSKCDASYESPNPLKLHMTLKCGKFDISALWQRLAWLMEGAPASDDNFEFKLNLVEHQVYKHDTNVLDLSYKKHESGATIGIERNNSAFKPFKREEMEINGNSPHHLNTQPLPQHLTSIPILWPAADVLQLHKGFMHGRTKNAQNDAQIESLVSSLGKARQGHICLYCGKCYSRKYGLKIHIRTHTGYKPLKCKFCERPFGDPSNLNKHVRLHAQGNTPYKCEICGKILVRRRDLERHLKSRHLADIHPGQNILEESPVNNNESSNSATESSEITQTQIDESSNSEVNIIIIAAESDNDSSKIC</sequence>
<feature type="compositionally biased region" description="Low complexity" evidence="8">
    <location>
        <begin position="448"/>
        <end position="466"/>
    </location>
</feature>
<dbReference type="PANTHER" id="PTHR24394">
    <property type="entry name" value="ZINC FINGER PROTEIN"/>
    <property type="match status" value="1"/>
</dbReference>
<dbReference type="PANTHER" id="PTHR24394:SF29">
    <property type="entry name" value="MYONEURIN"/>
    <property type="match status" value="1"/>
</dbReference>
<keyword evidence="3" id="KW-0677">Repeat</keyword>
<evidence type="ECO:0000256" key="1">
    <source>
        <dbReference type="ARBA" id="ARBA00004123"/>
    </source>
</evidence>
<dbReference type="Gene3D" id="3.30.160.60">
    <property type="entry name" value="Classic Zinc Finger"/>
    <property type="match status" value="3"/>
</dbReference>
<evidence type="ECO:0000256" key="6">
    <source>
        <dbReference type="ARBA" id="ARBA00023242"/>
    </source>
</evidence>